<evidence type="ECO:0000256" key="3">
    <source>
        <dbReference type="ARBA" id="ARBA00022448"/>
    </source>
</evidence>
<accession>A0ABT6R930</accession>
<keyword evidence="6" id="KW-0472">Membrane</keyword>
<protein>
    <submittedName>
        <fullName evidence="9">TolC family protein</fullName>
    </submittedName>
</protein>
<keyword evidence="7" id="KW-0998">Cell outer membrane</keyword>
<reference evidence="9 10" key="1">
    <citation type="submission" date="2023-05" db="EMBL/GenBank/DDBJ databases">
        <title>Genome sequence of Pinibacter sp. MAH-24.</title>
        <authorList>
            <person name="Huq M.A."/>
        </authorList>
    </citation>
    <scope>NUCLEOTIDE SEQUENCE [LARGE SCALE GENOMIC DNA]</scope>
    <source>
        <strain evidence="9 10">MAH-24</strain>
    </source>
</reference>
<evidence type="ECO:0000256" key="1">
    <source>
        <dbReference type="ARBA" id="ARBA00004442"/>
    </source>
</evidence>
<comment type="subcellular location">
    <subcellularLocation>
        <location evidence="1">Cell outer membrane</location>
    </subcellularLocation>
</comment>
<dbReference type="SUPFAM" id="SSF56954">
    <property type="entry name" value="Outer membrane efflux proteins (OEP)"/>
    <property type="match status" value="1"/>
</dbReference>
<dbReference type="Proteomes" id="UP001226434">
    <property type="component" value="Unassembled WGS sequence"/>
</dbReference>
<dbReference type="PANTHER" id="PTHR30026:SF20">
    <property type="entry name" value="OUTER MEMBRANE PROTEIN TOLC"/>
    <property type="match status" value="1"/>
</dbReference>
<evidence type="ECO:0000313" key="9">
    <source>
        <dbReference type="EMBL" id="MDI3319062.1"/>
    </source>
</evidence>
<organism evidence="9 10">
    <name type="scientific">Pinibacter soli</name>
    <dbReference type="NCBI Taxonomy" id="3044211"/>
    <lineage>
        <taxon>Bacteria</taxon>
        <taxon>Pseudomonadati</taxon>
        <taxon>Bacteroidota</taxon>
        <taxon>Chitinophagia</taxon>
        <taxon>Chitinophagales</taxon>
        <taxon>Chitinophagaceae</taxon>
        <taxon>Pinibacter</taxon>
    </lineage>
</organism>
<gene>
    <name evidence="9" type="ORF">QJ048_04725</name>
</gene>
<evidence type="ECO:0000256" key="8">
    <source>
        <dbReference type="SAM" id="SignalP"/>
    </source>
</evidence>
<evidence type="ECO:0000313" key="10">
    <source>
        <dbReference type="Proteomes" id="UP001226434"/>
    </source>
</evidence>
<dbReference type="InterPro" id="IPR003423">
    <property type="entry name" value="OMP_efflux"/>
</dbReference>
<dbReference type="Pfam" id="PF02321">
    <property type="entry name" value="OEP"/>
    <property type="match status" value="1"/>
</dbReference>
<dbReference type="EMBL" id="JASBRG010000003">
    <property type="protein sequence ID" value="MDI3319062.1"/>
    <property type="molecule type" value="Genomic_DNA"/>
</dbReference>
<feature type="chain" id="PRO_5046233612" evidence="8">
    <location>
        <begin position="21"/>
        <end position="420"/>
    </location>
</feature>
<keyword evidence="3" id="KW-0813">Transport</keyword>
<proteinExistence type="inferred from homology"/>
<dbReference type="InterPro" id="IPR051906">
    <property type="entry name" value="TolC-like"/>
</dbReference>
<name>A0ABT6R930_9BACT</name>
<dbReference type="Gene3D" id="1.20.1600.10">
    <property type="entry name" value="Outer membrane efflux proteins (OEP)"/>
    <property type="match status" value="1"/>
</dbReference>
<evidence type="ECO:0000256" key="7">
    <source>
        <dbReference type="ARBA" id="ARBA00023237"/>
    </source>
</evidence>
<evidence type="ECO:0000256" key="5">
    <source>
        <dbReference type="ARBA" id="ARBA00022692"/>
    </source>
</evidence>
<evidence type="ECO:0000256" key="2">
    <source>
        <dbReference type="ARBA" id="ARBA00007613"/>
    </source>
</evidence>
<keyword evidence="8" id="KW-0732">Signal</keyword>
<dbReference type="PANTHER" id="PTHR30026">
    <property type="entry name" value="OUTER MEMBRANE PROTEIN TOLC"/>
    <property type="match status" value="1"/>
</dbReference>
<keyword evidence="5" id="KW-0812">Transmembrane</keyword>
<dbReference type="RefSeq" id="WP_282333178.1">
    <property type="nucleotide sequence ID" value="NZ_JASBRG010000003.1"/>
</dbReference>
<comment type="similarity">
    <text evidence="2">Belongs to the outer membrane factor (OMF) (TC 1.B.17) family.</text>
</comment>
<keyword evidence="4" id="KW-1134">Transmembrane beta strand</keyword>
<sequence>MYKSITISLLVALHCLSVMGQTKQLTLEECYERAKQNYPLIKQRDLISKSRDYSIDNAAKGYLPQINIVGQATYQSDVVEFPKALQGTIYPTFSKELYKVGAELTQTIYDGGAIKYSKETQAANAALQEQTLEVNLYAVRERVNQLFFGILLIGRQIELTDLKKNDIQSALRKTQGAYNNGTAFKSSVDELKAEMINADQNKTELQANRKAYSNMLSILINLAITDDVQLVKPGNQTLSSNINRPELQQYDYQKKLFDIQERQVEIAHLPKVSAFAQGYYGRPTYNFISNDFGWYGMVGVRFNWPITGFYTNKNDKQLISINRSNVDVQRETFLFNTQLSLSQQSEDVLKYKQLLQQDQEVIDLRGAIKTAANAQLDNGVITTHDFIVKVNDESQAKLNAALHEIQMLQAQYNYKNTAGN</sequence>
<comment type="caution">
    <text evidence="9">The sequence shown here is derived from an EMBL/GenBank/DDBJ whole genome shotgun (WGS) entry which is preliminary data.</text>
</comment>
<keyword evidence="10" id="KW-1185">Reference proteome</keyword>
<evidence type="ECO:0000256" key="6">
    <source>
        <dbReference type="ARBA" id="ARBA00023136"/>
    </source>
</evidence>
<feature type="signal peptide" evidence="8">
    <location>
        <begin position="1"/>
        <end position="20"/>
    </location>
</feature>
<evidence type="ECO:0000256" key="4">
    <source>
        <dbReference type="ARBA" id="ARBA00022452"/>
    </source>
</evidence>